<reference evidence="1" key="1">
    <citation type="journal article" date="2019" name="MBio">
        <title>Virus Genomes from Deep Sea Sediments Expand the Ocean Megavirome and Support Independent Origins of Viral Gigantism.</title>
        <authorList>
            <person name="Backstrom D."/>
            <person name="Yutin N."/>
            <person name="Jorgensen S.L."/>
            <person name="Dharamshi J."/>
            <person name="Homa F."/>
            <person name="Zaremba-Niedwiedzka K."/>
            <person name="Spang A."/>
            <person name="Wolf Y.I."/>
            <person name="Koonin E.V."/>
            <person name="Ettema T.J."/>
        </authorList>
    </citation>
    <scope>NUCLEOTIDE SEQUENCE</scope>
</reference>
<dbReference type="EMBL" id="MK500494">
    <property type="protein sequence ID" value="QBK90539.1"/>
    <property type="molecule type" value="Genomic_DNA"/>
</dbReference>
<gene>
    <name evidence="1" type="ORF">LCPAC104_00350</name>
</gene>
<name>A0A481Z5Z0_9VIRU</name>
<evidence type="ECO:0000313" key="1">
    <source>
        <dbReference type="EMBL" id="QBK90539.1"/>
    </source>
</evidence>
<proteinExistence type="predicted"/>
<accession>A0A481Z5Z0</accession>
<protein>
    <submittedName>
        <fullName evidence="1">Uncharacterized protein</fullName>
    </submittedName>
</protein>
<organism evidence="1">
    <name type="scientific">Pithovirus LCPAC104</name>
    <dbReference type="NCBI Taxonomy" id="2506589"/>
    <lineage>
        <taxon>Viruses</taxon>
        <taxon>Pithoviruses</taxon>
    </lineage>
</organism>
<sequence length="121" mass="14189">MENGETSSDTQNIEIYLENLKLYDYKKKSPIKISPRSNLKNEIRNKNLDSLNEAIEIFKAFVPMSEDLALRSIENYRIKEAKKILTAMKKFVEVIDEKIFVDKSLYSLKIEELRNKLQSIT</sequence>